<evidence type="ECO:0000313" key="3">
    <source>
        <dbReference type="Proteomes" id="UP000318017"/>
    </source>
</evidence>
<dbReference type="KEGG" id="ahel:Q31a_33840"/>
<dbReference type="Proteomes" id="UP000318017">
    <property type="component" value="Chromosome"/>
</dbReference>
<reference evidence="2 3" key="1">
    <citation type="submission" date="2019-02" db="EMBL/GenBank/DDBJ databases">
        <title>Deep-cultivation of Planctomycetes and their phenomic and genomic characterization uncovers novel biology.</title>
        <authorList>
            <person name="Wiegand S."/>
            <person name="Jogler M."/>
            <person name="Boedeker C."/>
            <person name="Pinto D."/>
            <person name="Vollmers J."/>
            <person name="Rivas-Marin E."/>
            <person name="Kohn T."/>
            <person name="Peeters S.H."/>
            <person name="Heuer A."/>
            <person name="Rast P."/>
            <person name="Oberbeckmann S."/>
            <person name="Bunk B."/>
            <person name="Jeske O."/>
            <person name="Meyerdierks A."/>
            <person name="Storesund J.E."/>
            <person name="Kallscheuer N."/>
            <person name="Luecker S."/>
            <person name="Lage O.M."/>
            <person name="Pohl T."/>
            <person name="Merkel B.J."/>
            <person name="Hornburger P."/>
            <person name="Mueller R.-W."/>
            <person name="Bruemmer F."/>
            <person name="Labrenz M."/>
            <person name="Spormann A.M."/>
            <person name="Op den Camp H."/>
            <person name="Overmann J."/>
            <person name="Amann R."/>
            <person name="Jetten M.S.M."/>
            <person name="Mascher T."/>
            <person name="Medema M.H."/>
            <person name="Devos D.P."/>
            <person name="Kaster A.-K."/>
            <person name="Ovreas L."/>
            <person name="Rohde M."/>
            <person name="Galperin M.Y."/>
            <person name="Jogler C."/>
        </authorList>
    </citation>
    <scope>NUCLEOTIDE SEQUENCE [LARGE SCALE GENOMIC DNA]</scope>
    <source>
        <strain evidence="2 3">Q31a</strain>
    </source>
</reference>
<accession>A0A518G913</accession>
<gene>
    <name evidence="2" type="ORF">Q31a_33840</name>
</gene>
<name>A0A518G913_9BACT</name>
<sequence length="109" mass="11864">MWFTISSARGSAFRMRFEHAWSQSAGVKSWYGNVLVGGDWVVAGLGSGAIRAARSPVNRVGDKIKRILGNLLGLLRDKKQAVGYSSSCLRKRPNGGVSYPIATESDENY</sequence>
<dbReference type="EMBL" id="CP036298">
    <property type="protein sequence ID" value="QDV25062.1"/>
    <property type="molecule type" value="Genomic_DNA"/>
</dbReference>
<dbReference type="AlphaFoldDB" id="A0A518G913"/>
<feature type="region of interest" description="Disordered" evidence="1">
    <location>
        <begin position="85"/>
        <end position="109"/>
    </location>
</feature>
<protein>
    <submittedName>
        <fullName evidence="2">Uncharacterized protein</fullName>
    </submittedName>
</protein>
<proteinExistence type="predicted"/>
<keyword evidence="3" id="KW-1185">Reference proteome</keyword>
<evidence type="ECO:0000313" key="2">
    <source>
        <dbReference type="EMBL" id="QDV25062.1"/>
    </source>
</evidence>
<evidence type="ECO:0000256" key="1">
    <source>
        <dbReference type="SAM" id="MobiDB-lite"/>
    </source>
</evidence>
<organism evidence="2 3">
    <name type="scientific">Aureliella helgolandensis</name>
    <dbReference type="NCBI Taxonomy" id="2527968"/>
    <lineage>
        <taxon>Bacteria</taxon>
        <taxon>Pseudomonadati</taxon>
        <taxon>Planctomycetota</taxon>
        <taxon>Planctomycetia</taxon>
        <taxon>Pirellulales</taxon>
        <taxon>Pirellulaceae</taxon>
        <taxon>Aureliella</taxon>
    </lineage>
</organism>